<dbReference type="InterPro" id="IPR057023">
    <property type="entry name" value="PTP-SAK"/>
</dbReference>
<dbReference type="Gene3D" id="2.60.40.1110">
    <property type="match status" value="1"/>
</dbReference>
<dbReference type="GO" id="GO:0016314">
    <property type="term" value="F:phosphatidylinositol-3,4,5-trisphosphate 3-phosphatase activity"/>
    <property type="evidence" value="ECO:0007669"/>
    <property type="project" value="TreeGrafter"/>
</dbReference>
<dbReference type="Gene3D" id="1.20.120.350">
    <property type="entry name" value="Voltage-gated potassium channels. Chain C"/>
    <property type="match status" value="1"/>
</dbReference>
<name>A0A8J1XMB1_OWEFU</name>
<dbReference type="GO" id="GO:0016020">
    <property type="term" value="C:membrane"/>
    <property type="evidence" value="ECO:0007669"/>
    <property type="project" value="UniProtKB-SubCell"/>
</dbReference>
<dbReference type="InterPro" id="IPR005821">
    <property type="entry name" value="Ion_trans_dom"/>
</dbReference>
<proteinExistence type="predicted"/>
<dbReference type="PANTHER" id="PTHR12305">
    <property type="entry name" value="PHOSPHATASE WITH HOMOLOGY TO TENSIN"/>
    <property type="match status" value="1"/>
</dbReference>
<evidence type="ECO:0000256" key="3">
    <source>
        <dbReference type="ARBA" id="ARBA00022801"/>
    </source>
</evidence>
<keyword evidence="5" id="KW-0472">Membrane</keyword>
<dbReference type="CDD" id="cd14510">
    <property type="entry name" value="PTP_VSP_TPTE"/>
    <property type="match status" value="1"/>
</dbReference>
<dbReference type="InterPro" id="IPR035892">
    <property type="entry name" value="C2_domain_sf"/>
</dbReference>
<dbReference type="PROSITE" id="PS51181">
    <property type="entry name" value="PPASE_TENSIN"/>
    <property type="match status" value="1"/>
</dbReference>
<accession>A0A8J1XMB1</accession>
<dbReference type="EMBL" id="CAIIXF020000002">
    <property type="protein sequence ID" value="CAH1778217.1"/>
    <property type="molecule type" value="Genomic_DNA"/>
</dbReference>
<reference evidence="6" key="1">
    <citation type="submission" date="2022-03" db="EMBL/GenBank/DDBJ databases">
        <authorList>
            <person name="Martin C."/>
        </authorList>
    </citation>
    <scope>NUCLEOTIDE SEQUENCE</scope>
</reference>
<dbReference type="InterPro" id="IPR014020">
    <property type="entry name" value="Tensin_C2-dom"/>
</dbReference>
<keyword evidence="2" id="KW-0812">Transmembrane</keyword>
<gene>
    <name evidence="6" type="ORF">OFUS_LOCUS5170</name>
</gene>
<keyword evidence="4" id="KW-1133">Transmembrane helix</keyword>
<dbReference type="InterPro" id="IPR051281">
    <property type="entry name" value="Dual-spec_lipid-protein_phosph"/>
</dbReference>
<dbReference type="PROSITE" id="PS51182">
    <property type="entry name" value="C2_TENSIN"/>
    <property type="match status" value="1"/>
</dbReference>
<comment type="subcellular location">
    <subcellularLocation>
        <location evidence="1">Membrane</location>
        <topology evidence="1">Multi-pass membrane protein</topology>
    </subcellularLocation>
</comment>
<dbReference type="SUPFAM" id="SSF49562">
    <property type="entry name" value="C2 domain (Calcium/lipid-binding domain, CaLB)"/>
    <property type="match status" value="1"/>
</dbReference>
<dbReference type="Pfam" id="PF10409">
    <property type="entry name" value="PTEN_C2"/>
    <property type="match status" value="1"/>
</dbReference>
<dbReference type="PROSITE" id="PS00383">
    <property type="entry name" value="TYR_PHOSPHATASE_1"/>
    <property type="match status" value="1"/>
</dbReference>
<evidence type="ECO:0000313" key="6">
    <source>
        <dbReference type="EMBL" id="CAH1778217.1"/>
    </source>
</evidence>
<comment type="caution">
    <text evidence="6">The sequence shown here is derived from an EMBL/GenBank/DDBJ whole genome shotgun (WGS) entry which is preliminary data.</text>
</comment>
<dbReference type="Pfam" id="PF00520">
    <property type="entry name" value="Ion_trans"/>
    <property type="match status" value="1"/>
</dbReference>
<evidence type="ECO:0000313" key="7">
    <source>
        <dbReference type="Proteomes" id="UP000749559"/>
    </source>
</evidence>
<dbReference type="InterPro" id="IPR045102">
    <property type="entry name" value="PTP_VSP_TPTE"/>
</dbReference>
<organism evidence="6 7">
    <name type="scientific">Owenia fusiformis</name>
    <name type="common">Polychaete worm</name>
    <dbReference type="NCBI Taxonomy" id="6347"/>
    <lineage>
        <taxon>Eukaryota</taxon>
        <taxon>Metazoa</taxon>
        <taxon>Spiralia</taxon>
        <taxon>Lophotrochozoa</taxon>
        <taxon>Annelida</taxon>
        <taxon>Polychaeta</taxon>
        <taxon>Sedentaria</taxon>
        <taxon>Canalipalpata</taxon>
        <taxon>Sabellida</taxon>
        <taxon>Oweniida</taxon>
        <taxon>Oweniidae</taxon>
        <taxon>Owenia</taxon>
    </lineage>
</organism>
<dbReference type="SUPFAM" id="SSF52799">
    <property type="entry name" value="(Phosphotyrosine protein) phosphatases II"/>
    <property type="match status" value="1"/>
</dbReference>
<keyword evidence="7" id="KW-1185">Reference proteome</keyword>
<evidence type="ECO:0000256" key="4">
    <source>
        <dbReference type="ARBA" id="ARBA00022989"/>
    </source>
</evidence>
<dbReference type="Proteomes" id="UP000749559">
    <property type="component" value="Unassembled WGS sequence"/>
</dbReference>
<dbReference type="Gene3D" id="3.90.190.10">
    <property type="entry name" value="Protein tyrosine phosphatase superfamily"/>
    <property type="match status" value="1"/>
</dbReference>
<protein>
    <submittedName>
        <fullName evidence="6">Uncharacterized protein</fullName>
    </submittedName>
</protein>
<dbReference type="PROSITE" id="PS50056">
    <property type="entry name" value="TYR_PHOSPHATASE_2"/>
    <property type="match status" value="1"/>
</dbReference>
<dbReference type="SMART" id="SM01326">
    <property type="entry name" value="PTEN_C2"/>
    <property type="match status" value="1"/>
</dbReference>
<evidence type="ECO:0000256" key="2">
    <source>
        <dbReference type="ARBA" id="ARBA00022692"/>
    </source>
</evidence>
<dbReference type="FunFam" id="2.60.40.1110:FF:000004">
    <property type="entry name" value="Voltage-sensor containing phosphatase"/>
    <property type="match status" value="1"/>
</dbReference>
<dbReference type="SUPFAM" id="SSF81324">
    <property type="entry name" value="Voltage-gated potassium channels"/>
    <property type="match status" value="1"/>
</dbReference>
<dbReference type="Pfam" id="PF22784">
    <property type="entry name" value="PTP-SAK"/>
    <property type="match status" value="1"/>
</dbReference>
<dbReference type="AlphaFoldDB" id="A0A8J1XMB1"/>
<evidence type="ECO:0000256" key="5">
    <source>
        <dbReference type="ARBA" id="ARBA00023136"/>
    </source>
</evidence>
<dbReference type="GO" id="GO:0005216">
    <property type="term" value="F:monoatomic ion channel activity"/>
    <property type="evidence" value="ECO:0007669"/>
    <property type="project" value="InterPro"/>
</dbReference>
<sequence>MDYKKFGNDEGREDFQPVQINSSMYDVPLQEQQPIEGTKFNGQNAEFSSPVKFAETDKDLRKGNFIDPAGDRNDAVTPLEKFQLFIRKIVDHLGFRAFTVLLIIADTIIIIVDLATKSDGRTALEILSLTLSTYFVVETAARIFAVGFKNFFGDWSVDFMGSVKAKWLDLLDLVIVVVTFIISVVYTAADLSGGSAGFGKLIVAGRLIRLVRVFRLFMEKRNLEKSTRLVVSQNKRRFQKDGFDLDLCYVNDRCIAMSFPSSGIWALYRNPIGEVARFFDYYHEGQYRIYNLCSERTYDYDKFHNRVERVYIDDHNVPKVSEMISYASSVRLWLALDPKNIIAVHCKGGKGRTGTMICVYLLDSGELEAASDSLEYFGTRRTDLSVGRKFQGVETPSQSRYVGYFEVVKNKFNLKLPPNKPMRMKTLTINSIAGVGKGNGCDLRMELYHEKKKIFDCSFGPNWHCKSVHNAEKNCVVTEMDLETSPILVQDVKVMFHCSSSVPIGYEKCPFYFWFNTSFIEDNKLVLIREEIDNPHKEKTWETFKEDFSIEVTFEDANSNATS</sequence>
<dbReference type="InterPro" id="IPR029023">
    <property type="entry name" value="Tensin_phosphatase"/>
</dbReference>
<dbReference type="InterPro" id="IPR027359">
    <property type="entry name" value="Volt_channel_dom_sf"/>
</dbReference>
<dbReference type="PANTHER" id="PTHR12305:SF60">
    <property type="entry name" value="PHOSPHATIDYLINOSITOL 3,4,5-TRISPHOSPHATE 3-PHOSPHATASE TPTE2-RELATED"/>
    <property type="match status" value="1"/>
</dbReference>
<dbReference type="InterPro" id="IPR016130">
    <property type="entry name" value="Tyr_Pase_AS"/>
</dbReference>
<evidence type="ECO:0000256" key="1">
    <source>
        <dbReference type="ARBA" id="ARBA00004141"/>
    </source>
</evidence>
<dbReference type="OrthoDB" id="16692at2759"/>
<dbReference type="GO" id="GO:0005829">
    <property type="term" value="C:cytosol"/>
    <property type="evidence" value="ECO:0007669"/>
    <property type="project" value="TreeGrafter"/>
</dbReference>
<dbReference type="InterPro" id="IPR000387">
    <property type="entry name" value="Tyr_Pase_dom"/>
</dbReference>
<keyword evidence="3" id="KW-0378">Hydrolase</keyword>
<dbReference type="InterPro" id="IPR029021">
    <property type="entry name" value="Prot-tyrosine_phosphatase-like"/>
</dbReference>